<reference evidence="3" key="1">
    <citation type="submission" date="2017-09" db="EMBL/GenBank/DDBJ databases">
        <authorList>
            <person name="Regsiter A."/>
            <person name="William W."/>
        </authorList>
    </citation>
    <scope>NUCLEOTIDE SEQUENCE [LARGE SCALE GENOMIC DNA]</scope>
    <source>
        <strain evidence="3">500-1</strain>
    </source>
</reference>
<keyword evidence="3" id="KW-1185">Reference proteome</keyword>
<dbReference type="Pfam" id="PF00403">
    <property type="entry name" value="HMA"/>
    <property type="match status" value="1"/>
</dbReference>
<accession>A0A2C8F8R0</accession>
<protein>
    <submittedName>
        <fullName evidence="2">Heavy metal transport/detoxification protein</fullName>
    </submittedName>
</protein>
<evidence type="ECO:0000313" key="3">
    <source>
        <dbReference type="Proteomes" id="UP000219215"/>
    </source>
</evidence>
<dbReference type="InterPro" id="IPR036163">
    <property type="entry name" value="HMA_dom_sf"/>
</dbReference>
<dbReference type="PROSITE" id="PS50846">
    <property type="entry name" value="HMA_2"/>
    <property type="match status" value="1"/>
</dbReference>
<dbReference type="RefSeq" id="WP_097011796.1">
    <property type="nucleotide sequence ID" value="NZ_LT907975.1"/>
</dbReference>
<feature type="domain" description="HMA" evidence="1">
    <location>
        <begin position="1"/>
        <end position="64"/>
    </location>
</feature>
<gene>
    <name evidence="2" type="ORF">DPRO_1915</name>
</gene>
<dbReference type="InterPro" id="IPR000428">
    <property type="entry name" value="Cu-bd"/>
</dbReference>
<evidence type="ECO:0000259" key="1">
    <source>
        <dbReference type="PROSITE" id="PS50846"/>
    </source>
</evidence>
<dbReference type="Proteomes" id="UP000219215">
    <property type="component" value="Chromosome DPRO"/>
</dbReference>
<dbReference type="KEGG" id="pprf:DPRO_1915"/>
<proteinExistence type="predicted"/>
<dbReference type="AlphaFoldDB" id="A0A2C8F8R0"/>
<dbReference type="GO" id="GO:0006825">
    <property type="term" value="P:copper ion transport"/>
    <property type="evidence" value="ECO:0007669"/>
    <property type="project" value="InterPro"/>
</dbReference>
<dbReference type="OrthoDB" id="9801832at2"/>
<evidence type="ECO:0000313" key="2">
    <source>
        <dbReference type="EMBL" id="SOB58817.1"/>
    </source>
</evidence>
<dbReference type="CDD" id="cd00371">
    <property type="entry name" value="HMA"/>
    <property type="match status" value="1"/>
</dbReference>
<dbReference type="SUPFAM" id="SSF55008">
    <property type="entry name" value="HMA, heavy metal-associated domain"/>
    <property type="match status" value="1"/>
</dbReference>
<dbReference type="Gene3D" id="3.30.70.100">
    <property type="match status" value="1"/>
</dbReference>
<dbReference type="GO" id="GO:0005507">
    <property type="term" value="F:copper ion binding"/>
    <property type="evidence" value="ECO:0007669"/>
    <property type="project" value="InterPro"/>
</dbReference>
<organism evidence="2 3">
    <name type="scientific">Pseudodesulfovibrio profundus</name>
    <dbReference type="NCBI Taxonomy" id="57320"/>
    <lineage>
        <taxon>Bacteria</taxon>
        <taxon>Pseudomonadati</taxon>
        <taxon>Thermodesulfobacteriota</taxon>
        <taxon>Desulfovibrionia</taxon>
        <taxon>Desulfovibrionales</taxon>
        <taxon>Desulfovibrionaceae</taxon>
    </lineage>
</organism>
<dbReference type="PRINTS" id="PR00944">
    <property type="entry name" value="CUEXPORT"/>
</dbReference>
<dbReference type="InterPro" id="IPR006121">
    <property type="entry name" value="HMA_dom"/>
</dbReference>
<sequence length="65" mass="7059">MPAIKVKGMSCQHCVKSVTEAMEKIGATNVTVDLLSGEVSYEEDQPISPNAIKEAIHRIGFEVVE</sequence>
<dbReference type="EMBL" id="LT907975">
    <property type="protein sequence ID" value="SOB58817.1"/>
    <property type="molecule type" value="Genomic_DNA"/>
</dbReference>
<name>A0A2C8F8R0_9BACT</name>